<evidence type="ECO:0000256" key="2">
    <source>
        <dbReference type="ARBA" id="ARBA00022448"/>
    </source>
</evidence>
<evidence type="ECO:0000256" key="1">
    <source>
        <dbReference type="ARBA" id="ARBA00007874"/>
    </source>
</evidence>
<comment type="caution">
    <text evidence="10">The sequence shown here is derived from an EMBL/GenBank/DDBJ whole genome shotgun (WGS) entry which is preliminary data.</text>
</comment>
<gene>
    <name evidence="10" type="ORF">HLH36_12750</name>
</gene>
<evidence type="ECO:0000256" key="3">
    <source>
        <dbReference type="ARBA" id="ARBA00022714"/>
    </source>
</evidence>
<evidence type="ECO:0000256" key="7">
    <source>
        <dbReference type="ARBA" id="ARBA00023014"/>
    </source>
</evidence>
<name>A0A7W4NWU3_9PROT</name>
<accession>A0A7W4NWU3</accession>
<dbReference type="PROSITE" id="PS51085">
    <property type="entry name" value="2FE2S_FER_2"/>
    <property type="match status" value="1"/>
</dbReference>
<dbReference type="PANTHER" id="PTHR43112:SF3">
    <property type="entry name" value="FERREDOXIN-2, CHLOROPLASTIC"/>
    <property type="match status" value="1"/>
</dbReference>
<evidence type="ECO:0000259" key="9">
    <source>
        <dbReference type="PROSITE" id="PS51085"/>
    </source>
</evidence>
<dbReference type="AlphaFoldDB" id="A0A7W4NWU3"/>
<dbReference type="SUPFAM" id="SSF54292">
    <property type="entry name" value="2Fe-2S ferredoxin-like"/>
    <property type="match status" value="1"/>
</dbReference>
<keyword evidence="5" id="KW-0249">Electron transport</keyword>
<organism evidence="10 11">
    <name type="scientific">Gluconacetobacter aggeris</name>
    <dbReference type="NCBI Taxonomy" id="1286186"/>
    <lineage>
        <taxon>Bacteria</taxon>
        <taxon>Pseudomonadati</taxon>
        <taxon>Pseudomonadota</taxon>
        <taxon>Alphaproteobacteria</taxon>
        <taxon>Acetobacterales</taxon>
        <taxon>Acetobacteraceae</taxon>
        <taxon>Gluconacetobacter</taxon>
    </lineage>
</organism>
<keyword evidence="7" id="KW-0411">Iron-sulfur</keyword>
<evidence type="ECO:0000256" key="5">
    <source>
        <dbReference type="ARBA" id="ARBA00022982"/>
    </source>
</evidence>
<dbReference type="Pfam" id="PF00111">
    <property type="entry name" value="Fer2"/>
    <property type="match status" value="1"/>
</dbReference>
<dbReference type="EMBL" id="JABEQD010000008">
    <property type="protein sequence ID" value="MBB2169211.1"/>
    <property type="molecule type" value="Genomic_DNA"/>
</dbReference>
<evidence type="ECO:0000313" key="10">
    <source>
        <dbReference type="EMBL" id="MBB2169211.1"/>
    </source>
</evidence>
<keyword evidence="6" id="KW-0408">Iron</keyword>
<keyword evidence="11" id="KW-1185">Reference proteome</keyword>
<keyword evidence="4" id="KW-0479">Metal-binding</keyword>
<evidence type="ECO:0000256" key="4">
    <source>
        <dbReference type="ARBA" id="ARBA00022723"/>
    </source>
</evidence>
<keyword evidence="3" id="KW-0001">2Fe-2S</keyword>
<evidence type="ECO:0000256" key="8">
    <source>
        <dbReference type="ARBA" id="ARBA00034078"/>
    </source>
</evidence>
<dbReference type="CDD" id="cd00207">
    <property type="entry name" value="fer2"/>
    <property type="match status" value="1"/>
</dbReference>
<dbReference type="InterPro" id="IPR001041">
    <property type="entry name" value="2Fe-2S_ferredoxin-type"/>
</dbReference>
<evidence type="ECO:0000256" key="6">
    <source>
        <dbReference type="ARBA" id="ARBA00023004"/>
    </source>
</evidence>
<dbReference type="Gene3D" id="3.10.20.30">
    <property type="match status" value="1"/>
</dbReference>
<dbReference type="InterPro" id="IPR012675">
    <property type="entry name" value="Beta-grasp_dom_sf"/>
</dbReference>
<dbReference type="PANTHER" id="PTHR43112">
    <property type="entry name" value="FERREDOXIN"/>
    <property type="match status" value="1"/>
</dbReference>
<dbReference type="GO" id="GO:0046872">
    <property type="term" value="F:metal ion binding"/>
    <property type="evidence" value="ECO:0007669"/>
    <property type="project" value="UniProtKB-KW"/>
</dbReference>
<comment type="similarity">
    <text evidence="1">Belongs to the 2Fe2S plant-type ferredoxin family.</text>
</comment>
<evidence type="ECO:0000313" key="11">
    <source>
        <dbReference type="Proteomes" id="UP000559860"/>
    </source>
</evidence>
<reference evidence="10 11" key="1">
    <citation type="submission" date="2020-04" db="EMBL/GenBank/DDBJ databases">
        <title>Description of novel Gluconacetobacter.</title>
        <authorList>
            <person name="Sombolestani A."/>
        </authorList>
    </citation>
    <scope>NUCLEOTIDE SEQUENCE [LARGE SCALE GENOMIC DNA]</scope>
    <source>
        <strain evidence="10 11">LMG 27801</strain>
    </source>
</reference>
<keyword evidence="2" id="KW-0813">Transport</keyword>
<dbReference type="Proteomes" id="UP000559860">
    <property type="component" value="Unassembled WGS sequence"/>
</dbReference>
<dbReference type="GO" id="GO:0051537">
    <property type="term" value="F:2 iron, 2 sulfur cluster binding"/>
    <property type="evidence" value="ECO:0007669"/>
    <property type="project" value="UniProtKB-KW"/>
</dbReference>
<proteinExistence type="inferred from homology"/>
<protein>
    <submittedName>
        <fullName evidence="10">2Fe-2S iron-sulfur cluster binding domain-containing protein</fullName>
    </submittedName>
</protein>
<comment type="cofactor">
    <cofactor evidence="8">
        <name>[2Fe-2S] cluster</name>
        <dbReference type="ChEBI" id="CHEBI:190135"/>
    </cofactor>
</comment>
<dbReference type="InterPro" id="IPR036010">
    <property type="entry name" value="2Fe-2S_ferredoxin-like_sf"/>
</dbReference>
<feature type="domain" description="2Fe-2S ferredoxin-type" evidence="9">
    <location>
        <begin position="40"/>
        <end position="125"/>
    </location>
</feature>
<sequence>MAAATQALLGELEIPPSRIACEAFGGTSPTTDEPLDTNDYPLRFLPSGTTCVARGTQTVLDAALRSGVTFDQGCLAGVCGRCRIRLVEGEVATGCEAGLSAADKKAGYVLACQTKPRGTVVLADE</sequence>